<reference evidence="2" key="1">
    <citation type="submission" date="2023-04" db="EMBL/GenBank/DDBJ databases">
        <title>Candida boidinii NBRC 10035.</title>
        <authorList>
            <person name="Ichikawa N."/>
            <person name="Sato H."/>
            <person name="Tonouchi N."/>
        </authorList>
    </citation>
    <scope>NUCLEOTIDE SEQUENCE</scope>
    <source>
        <strain evidence="2">NBRC 10035</strain>
    </source>
</reference>
<proteinExistence type="predicted"/>
<evidence type="ECO:0000259" key="1">
    <source>
        <dbReference type="SMART" id="SM00543"/>
    </source>
</evidence>
<comment type="caution">
    <text evidence="2">The sequence shown here is derived from an EMBL/GenBank/DDBJ whole genome shotgun (WGS) entry which is preliminary data.</text>
</comment>
<organism evidence="2 3">
    <name type="scientific">Candida boidinii</name>
    <name type="common">Yeast</name>
    <dbReference type="NCBI Taxonomy" id="5477"/>
    <lineage>
        <taxon>Eukaryota</taxon>
        <taxon>Fungi</taxon>
        <taxon>Dikarya</taxon>
        <taxon>Ascomycota</taxon>
        <taxon>Saccharomycotina</taxon>
        <taxon>Pichiomycetes</taxon>
        <taxon>Pichiales</taxon>
        <taxon>Pichiaceae</taxon>
        <taxon>Ogataea</taxon>
        <taxon>Ogataea/Candida clade</taxon>
    </lineage>
</organism>
<dbReference type="PANTHER" id="PTHR18034">
    <property type="entry name" value="CELL CYCLE CONTROL PROTEIN CWF22-RELATED"/>
    <property type="match status" value="1"/>
</dbReference>
<dbReference type="Proteomes" id="UP001165120">
    <property type="component" value="Unassembled WGS sequence"/>
</dbReference>
<evidence type="ECO:0000313" key="2">
    <source>
        <dbReference type="EMBL" id="GME77989.1"/>
    </source>
</evidence>
<dbReference type="Pfam" id="PF02854">
    <property type="entry name" value="MIF4G"/>
    <property type="match status" value="1"/>
</dbReference>
<dbReference type="Gene3D" id="1.25.40.180">
    <property type="match status" value="1"/>
</dbReference>
<dbReference type="InterPro" id="IPR016024">
    <property type="entry name" value="ARM-type_fold"/>
</dbReference>
<protein>
    <submittedName>
        <fullName evidence="2">Unnamed protein product</fullName>
    </submittedName>
</protein>
<dbReference type="EMBL" id="BSXN01002907">
    <property type="protein sequence ID" value="GME77989.1"/>
    <property type="molecule type" value="Genomic_DNA"/>
</dbReference>
<feature type="domain" description="MIF4G" evidence="1">
    <location>
        <begin position="52"/>
        <end position="221"/>
    </location>
</feature>
<dbReference type="AlphaFoldDB" id="A0A9W6T5V4"/>
<dbReference type="InterPro" id="IPR050781">
    <property type="entry name" value="CWC22_splicing_factor"/>
</dbReference>
<dbReference type="GO" id="GO:0003723">
    <property type="term" value="F:RNA binding"/>
    <property type="evidence" value="ECO:0007669"/>
    <property type="project" value="InterPro"/>
</dbReference>
<accession>A0A9W6T5V4</accession>
<dbReference type="PANTHER" id="PTHR18034:SF3">
    <property type="entry name" value="PRE-MRNA-SPLICING FACTOR CWC22 HOMOLOG"/>
    <property type="match status" value="1"/>
</dbReference>
<sequence>MSSDKDTMLNQRTNLKSGGAYIPPARLRAMLAEAKVSKSSKEYQKLKWDQLKKQLNGLINKANVSNLKVIVVELFQCNLIRGKGAFIRSLMKAQSSALTFTNVYASLICIINSKIPEIGALLITRLILQFRRGYRRSDKVLLKSSVLFLGHLCNQQVCHEILIFQLLHLLLENPTDDSVEISIDLIIEVGLLLEDVSPTANNAIFGRLRNILQEDVVSKLGWI</sequence>
<dbReference type="GO" id="GO:0071013">
    <property type="term" value="C:catalytic step 2 spliceosome"/>
    <property type="evidence" value="ECO:0007669"/>
    <property type="project" value="TreeGrafter"/>
</dbReference>
<gene>
    <name evidence="2" type="ORF">Cboi02_000568500</name>
</gene>
<dbReference type="SMART" id="SM00543">
    <property type="entry name" value="MIF4G"/>
    <property type="match status" value="1"/>
</dbReference>
<dbReference type="SUPFAM" id="SSF48371">
    <property type="entry name" value="ARM repeat"/>
    <property type="match status" value="1"/>
</dbReference>
<name>A0A9W6T5V4_CANBO</name>
<dbReference type="GO" id="GO:0000398">
    <property type="term" value="P:mRNA splicing, via spliceosome"/>
    <property type="evidence" value="ECO:0007669"/>
    <property type="project" value="TreeGrafter"/>
</dbReference>
<dbReference type="InterPro" id="IPR003890">
    <property type="entry name" value="MIF4G-like_typ-3"/>
</dbReference>
<keyword evidence="3" id="KW-1185">Reference proteome</keyword>
<evidence type="ECO:0000313" key="3">
    <source>
        <dbReference type="Proteomes" id="UP001165120"/>
    </source>
</evidence>